<evidence type="ECO:0000256" key="1">
    <source>
        <dbReference type="SAM" id="MobiDB-lite"/>
    </source>
</evidence>
<feature type="compositionally biased region" description="Low complexity" evidence="1">
    <location>
        <begin position="310"/>
        <end position="319"/>
    </location>
</feature>
<feature type="compositionally biased region" description="Polar residues" evidence="1">
    <location>
        <begin position="32"/>
        <end position="51"/>
    </location>
</feature>
<dbReference type="EMBL" id="CAJVCH010098348">
    <property type="protein sequence ID" value="CAG7723356.1"/>
    <property type="molecule type" value="Genomic_DNA"/>
</dbReference>
<feature type="compositionally biased region" description="Polar residues" evidence="1">
    <location>
        <begin position="82"/>
        <end position="91"/>
    </location>
</feature>
<dbReference type="Proteomes" id="UP000708208">
    <property type="component" value="Unassembled WGS sequence"/>
</dbReference>
<gene>
    <name evidence="2" type="ORF">AFUS01_LOCUS12449</name>
</gene>
<evidence type="ECO:0000313" key="3">
    <source>
        <dbReference type="Proteomes" id="UP000708208"/>
    </source>
</evidence>
<feature type="compositionally biased region" description="Polar residues" evidence="1">
    <location>
        <begin position="107"/>
        <end position="123"/>
    </location>
</feature>
<protein>
    <submittedName>
        <fullName evidence="2">Uncharacterized protein</fullName>
    </submittedName>
</protein>
<proteinExistence type="predicted"/>
<feature type="region of interest" description="Disordered" evidence="1">
    <location>
        <begin position="66"/>
        <end position="123"/>
    </location>
</feature>
<evidence type="ECO:0000313" key="2">
    <source>
        <dbReference type="EMBL" id="CAG7723356.1"/>
    </source>
</evidence>
<dbReference type="AlphaFoldDB" id="A0A8J2JN87"/>
<feature type="compositionally biased region" description="Basic and acidic residues" evidence="1">
    <location>
        <begin position="7"/>
        <end position="27"/>
    </location>
</feature>
<accession>A0A8J2JN87</accession>
<keyword evidence="3" id="KW-1185">Reference proteome</keyword>
<reference evidence="2" key="1">
    <citation type="submission" date="2021-06" db="EMBL/GenBank/DDBJ databases">
        <authorList>
            <person name="Hodson N. C."/>
            <person name="Mongue J. A."/>
            <person name="Jaron S. K."/>
        </authorList>
    </citation>
    <scope>NUCLEOTIDE SEQUENCE</scope>
</reference>
<feature type="region of interest" description="Disordered" evidence="1">
    <location>
        <begin position="1"/>
        <end position="51"/>
    </location>
</feature>
<organism evidence="2 3">
    <name type="scientific">Allacma fusca</name>
    <dbReference type="NCBI Taxonomy" id="39272"/>
    <lineage>
        <taxon>Eukaryota</taxon>
        <taxon>Metazoa</taxon>
        <taxon>Ecdysozoa</taxon>
        <taxon>Arthropoda</taxon>
        <taxon>Hexapoda</taxon>
        <taxon>Collembola</taxon>
        <taxon>Symphypleona</taxon>
        <taxon>Sminthuridae</taxon>
        <taxon>Allacma</taxon>
    </lineage>
</organism>
<feature type="region of interest" description="Disordered" evidence="1">
    <location>
        <begin position="308"/>
        <end position="327"/>
    </location>
</feature>
<comment type="caution">
    <text evidence="2">The sequence shown here is derived from an EMBL/GenBank/DDBJ whole genome shotgun (WGS) entry which is preliminary data.</text>
</comment>
<name>A0A8J2JN87_9HEXA</name>
<sequence length="587" mass="66348">MSFDFGNKNKHDEETTEIDNPRNRATDDETLQESCPSKRTSSHFDGQSKGTSRQYVKAMAFLFEQRSKQNQYPSGTSAGGLSRSQSSLNNHSPRRTDWFNGPKAGIISTNSEPAEPSAVSSVQMGRKSTKLNRSQSILSNSPVYSKLKLEFLSKEALEQLPKEVQRKSKEALENYKVTMDYLVSSMQDLKNDQIKTTHAASEKIILLKFDEDFQDVFQSRNQSAVTIVQIARLNLKSDMNAKFILYLQNNQENLSEEQDKSIIEQAENLCQNEMLNFHDLKQPEEQEITQPVTVPQEVPQEQLLIPLDDSSTSNSESTSPVEHVPKQEAPVIVPPIPSASTETIVQAVQEYLQNAAFHGNNLQAVILAFNETFGIIQHDPQITAATAEAKESMIKEINSHLLDDLRKHETKLAHQLKSEHNSIKADVYNRFAANIRGEGLEWRDFWKEELEWRLESKLEEALEDCLQETVSSNVVEMDPSKNQDFEGSKILHEGPSPAKPVESIPYAEPRLVYNPVNNDAFQKTNLVEDTSQSPQKFVYKTPSALVMKQPYSDENVAKPVFVISGFVPNTSLDGNVKRMWKGKIRWA</sequence>